<evidence type="ECO:0000313" key="2">
    <source>
        <dbReference type="Proteomes" id="UP000746751"/>
    </source>
</evidence>
<evidence type="ECO:0000313" key="1">
    <source>
        <dbReference type="EMBL" id="HJG30810.1"/>
    </source>
</evidence>
<sequence length="205" mass="23467">MYSRLPNLVIGFHGCDFSTFQEVVCSGGELKPSENSYDWLGSGIYFWEQNYERALQWAREQERRGKIKEPAVIGAVIDLGYCLNLTDSHYIGLLKNEYMIMKQEFELLGLDMPKNTGKTEDLLLRKLDCAVIEHLHTRMKSRKEGGLAEGVEPFDSARGLFSEGERIYPGAGIREKTHVQVCVRNPNCIKGYFEPRQAVDTWRIP</sequence>
<organism evidence="1 2">
    <name type="scientific">Collinsella ihumii</name>
    <dbReference type="NCBI Taxonomy" id="1720204"/>
    <lineage>
        <taxon>Bacteria</taxon>
        <taxon>Bacillati</taxon>
        <taxon>Actinomycetota</taxon>
        <taxon>Coriobacteriia</taxon>
        <taxon>Coriobacteriales</taxon>
        <taxon>Coriobacteriaceae</taxon>
        <taxon>Collinsella</taxon>
    </lineage>
</organism>
<reference evidence="1" key="1">
    <citation type="journal article" date="2021" name="PeerJ">
        <title>Extensive microbial diversity within the chicken gut microbiome revealed by metagenomics and culture.</title>
        <authorList>
            <person name="Gilroy R."/>
            <person name="Ravi A."/>
            <person name="Getino M."/>
            <person name="Pursley I."/>
            <person name="Horton D.L."/>
            <person name="Alikhan N.F."/>
            <person name="Baker D."/>
            <person name="Gharbi K."/>
            <person name="Hall N."/>
            <person name="Watson M."/>
            <person name="Adriaenssens E.M."/>
            <person name="Foster-Nyarko E."/>
            <person name="Jarju S."/>
            <person name="Secka A."/>
            <person name="Antonio M."/>
            <person name="Oren A."/>
            <person name="Chaudhuri R.R."/>
            <person name="La Ragione R."/>
            <person name="Hildebrand F."/>
            <person name="Pallen M.J."/>
        </authorList>
    </citation>
    <scope>NUCLEOTIDE SEQUENCE</scope>
    <source>
        <strain evidence="1">ChiGjej2B2-7701</strain>
    </source>
</reference>
<reference evidence="1" key="2">
    <citation type="submission" date="2021-09" db="EMBL/GenBank/DDBJ databases">
        <authorList>
            <person name="Gilroy R."/>
        </authorList>
    </citation>
    <scope>NUCLEOTIDE SEQUENCE</scope>
    <source>
        <strain evidence="1">ChiGjej2B2-7701</strain>
    </source>
</reference>
<gene>
    <name evidence="1" type="ORF">K8U80_05375</name>
</gene>
<name>A0A921IS31_9ACTN</name>
<dbReference type="Proteomes" id="UP000746751">
    <property type="component" value="Unassembled WGS sequence"/>
</dbReference>
<accession>A0A921IS31</accession>
<dbReference type="SUPFAM" id="SSF56399">
    <property type="entry name" value="ADP-ribosylation"/>
    <property type="match status" value="1"/>
</dbReference>
<protein>
    <submittedName>
        <fullName evidence="1">Uncharacterized protein</fullName>
    </submittedName>
</protein>
<proteinExistence type="predicted"/>
<dbReference type="AlphaFoldDB" id="A0A921IS31"/>
<dbReference type="EMBL" id="DYVF01000038">
    <property type="protein sequence ID" value="HJG30810.1"/>
    <property type="molecule type" value="Genomic_DNA"/>
</dbReference>
<comment type="caution">
    <text evidence="1">The sequence shown here is derived from an EMBL/GenBank/DDBJ whole genome shotgun (WGS) entry which is preliminary data.</text>
</comment>